<gene>
    <name evidence="2" type="ordered locus">MexAM1_META2p1103</name>
</gene>
<dbReference type="HOGENOM" id="CLU_2180743_0_0_5"/>
<evidence type="ECO:0000256" key="1">
    <source>
        <dbReference type="SAM" id="MobiDB-lite"/>
    </source>
</evidence>
<evidence type="ECO:0000313" key="2">
    <source>
        <dbReference type="EMBL" id="ACS43880.1"/>
    </source>
</evidence>
<accession>C5B5Z8</accession>
<organism evidence="2 3">
    <name type="scientific">Methylorubrum extorquens (strain ATCC 14718 / DSM 1338 / JCM 2805 / NCIMB 9133 / AM1)</name>
    <name type="common">Methylobacterium extorquens</name>
    <dbReference type="NCBI Taxonomy" id="272630"/>
    <lineage>
        <taxon>Bacteria</taxon>
        <taxon>Pseudomonadati</taxon>
        <taxon>Pseudomonadota</taxon>
        <taxon>Alphaproteobacteria</taxon>
        <taxon>Hyphomicrobiales</taxon>
        <taxon>Methylobacteriaceae</taxon>
        <taxon>Methylorubrum</taxon>
    </lineage>
</organism>
<dbReference type="Proteomes" id="UP000009081">
    <property type="component" value="Plasmid megaplasmid"/>
</dbReference>
<proteinExistence type="predicted"/>
<dbReference type="EMBL" id="CP001511">
    <property type="protein sequence ID" value="ACS43880.1"/>
    <property type="molecule type" value="Genomic_DNA"/>
</dbReference>
<name>C5B5Z8_METEA</name>
<dbReference type="KEGG" id="mea:Mex_2p1103"/>
<geneLocation type="plasmid" evidence="2 3">
    <name>megaplasmid</name>
</geneLocation>
<feature type="region of interest" description="Disordered" evidence="1">
    <location>
        <begin position="28"/>
        <end position="49"/>
    </location>
</feature>
<dbReference type="AlphaFoldDB" id="C5B5Z8"/>
<protein>
    <submittedName>
        <fullName evidence="2">Uncharacterized protein</fullName>
    </submittedName>
</protein>
<sequence length="109" mass="11852">MGILKTAEGRARREVITCLARTSVRGRMGRVSAGRGRPSSLGYNLRPSTRRDPALRQRLSGVDAHRHLLPWIDAMARRQASVKRCAQGIRIDTVDRDIGGAGIGLPVPG</sequence>
<reference evidence="2 3" key="1">
    <citation type="journal article" date="2009" name="PLoS ONE">
        <title>Methylobacterium genome sequences: a reference blueprint to investigate microbial metabolism of C1 compounds from natural and industrial sources.</title>
        <authorList>
            <person name="Vuilleumier S."/>
            <person name="Chistoserdova L."/>
            <person name="Lee M.-C."/>
            <person name="Bringel F."/>
            <person name="Lajus A."/>
            <person name="Zhou Y."/>
            <person name="Gourion B."/>
            <person name="Barbe V."/>
            <person name="Chang J."/>
            <person name="Cruveiller S."/>
            <person name="Dossat C."/>
            <person name="Gillett W."/>
            <person name="Gruffaz C."/>
            <person name="Haugen E."/>
            <person name="Hourcade E."/>
            <person name="Levy R."/>
            <person name="Mangenot S."/>
            <person name="Muller E."/>
            <person name="Nadalig T."/>
            <person name="Pagni M."/>
            <person name="Penny C."/>
            <person name="Peyraud R."/>
            <person name="Robinson D.G."/>
            <person name="Roche D."/>
            <person name="Rouy Z."/>
            <person name="Saenampechek C."/>
            <person name="Salvignol G."/>
            <person name="Vallenet D."/>
            <person name="Wu Z."/>
            <person name="Marx C.J."/>
            <person name="Vorholt J.A."/>
            <person name="Olson M.V."/>
            <person name="Kaul R."/>
            <person name="Weissenbach J."/>
            <person name="Medigue C."/>
            <person name="Lidstrom M.E."/>
        </authorList>
    </citation>
    <scope>NUCLEOTIDE SEQUENCE [LARGE SCALE GENOMIC DNA]</scope>
    <source>
        <strain evidence="3">ATCC 14718 / DSM 1338 / JCM 2805 / NCIMB 9133 / AM1</strain>
    </source>
</reference>
<evidence type="ECO:0000313" key="3">
    <source>
        <dbReference type="Proteomes" id="UP000009081"/>
    </source>
</evidence>
<keyword evidence="2" id="KW-0614">Plasmid</keyword>
<keyword evidence="3" id="KW-1185">Reference proteome</keyword>